<dbReference type="Proteomes" id="UP000199081">
    <property type="component" value="Unassembled WGS sequence"/>
</dbReference>
<sequence>MSVITDNFKHLAQEKKIQFKTKDIEAPIRKKDGEEVKQQQIVFQTALRVNQNKAVACGVIIHDADVPRANYQITYNKIGYVTDRNRLPEIVTELNEINAMRSGYYRFVISGDGEIIMRHLGITGEDVKPMMDVFVFGGRILNALLPELEKIEGLDLTQRKN</sequence>
<protein>
    <submittedName>
        <fullName evidence="1">Uncharacterized protein</fullName>
    </submittedName>
</protein>
<gene>
    <name evidence="1" type="ORF">SAMN04488099_10666</name>
</gene>
<evidence type="ECO:0000313" key="1">
    <source>
        <dbReference type="EMBL" id="SEK78037.1"/>
    </source>
</evidence>
<dbReference type="STRING" id="426702.SAMN04488099_10666"/>
<accession>A0A1H7JWC2</accession>
<dbReference type="AlphaFoldDB" id="A0A1H7JWC2"/>
<dbReference type="EMBL" id="FNZU01000006">
    <property type="protein sequence ID" value="SEK78037.1"/>
    <property type="molecule type" value="Genomic_DNA"/>
</dbReference>
<reference evidence="2" key="1">
    <citation type="submission" date="2016-10" db="EMBL/GenBank/DDBJ databases">
        <authorList>
            <person name="Varghese N."/>
            <person name="Submissions S."/>
        </authorList>
    </citation>
    <scope>NUCLEOTIDE SEQUENCE [LARGE SCALE GENOMIC DNA]</scope>
    <source>
        <strain evidence="2">DSM 19183</strain>
    </source>
</reference>
<organism evidence="1 2">
    <name type="scientific">Alkalibacterium pelagium</name>
    <dbReference type="NCBI Taxonomy" id="426702"/>
    <lineage>
        <taxon>Bacteria</taxon>
        <taxon>Bacillati</taxon>
        <taxon>Bacillota</taxon>
        <taxon>Bacilli</taxon>
        <taxon>Lactobacillales</taxon>
        <taxon>Carnobacteriaceae</taxon>
        <taxon>Alkalibacterium</taxon>
    </lineage>
</organism>
<dbReference type="RefSeq" id="WP_091480459.1">
    <property type="nucleotide sequence ID" value="NZ_BJYC01000008.1"/>
</dbReference>
<name>A0A1H7JWC2_9LACT</name>
<evidence type="ECO:0000313" key="2">
    <source>
        <dbReference type="Proteomes" id="UP000199081"/>
    </source>
</evidence>
<dbReference type="OrthoDB" id="2156382at2"/>
<keyword evidence="2" id="KW-1185">Reference proteome</keyword>
<proteinExistence type="predicted"/>